<protein>
    <submittedName>
        <fullName evidence="2">Uncharacterized protein</fullName>
    </submittedName>
</protein>
<keyword evidence="3" id="KW-1185">Reference proteome</keyword>
<dbReference type="Proteomes" id="UP000620104">
    <property type="component" value="Unassembled WGS sequence"/>
</dbReference>
<comment type="caution">
    <text evidence="2">The sequence shown here is derived from an EMBL/GenBank/DDBJ whole genome shotgun (WGS) entry which is preliminary data.</text>
</comment>
<evidence type="ECO:0000313" key="3">
    <source>
        <dbReference type="Proteomes" id="UP000620104"/>
    </source>
</evidence>
<gene>
    <name evidence="2" type="ORF">NliqN6_1454</name>
</gene>
<keyword evidence="1" id="KW-0812">Transmembrane</keyword>
<name>A0A8H3TPW8_9TREE</name>
<organism evidence="2 3">
    <name type="scientific">Naganishia liquefaciens</name>
    <dbReference type="NCBI Taxonomy" id="104408"/>
    <lineage>
        <taxon>Eukaryota</taxon>
        <taxon>Fungi</taxon>
        <taxon>Dikarya</taxon>
        <taxon>Basidiomycota</taxon>
        <taxon>Agaricomycotina</taxon>
        <taxon>Tremellomycetes</taxon>
        <taxon>Filobasidiales</taxon>
        <taxon>Filobasidiaceae</taxon>
        <taxon>Naganishia</taxon>
    </lineage>
</organism>
<dbReference type="AlphaFoldDB" id="A0A8H3TPW8"/>
<feature type="transmembrane region" description="Helical" evidence="1">
    <location>
        <begin position="12"/>
        <end position="33"/>
    </location>
</feature>
<reference evidence="2" key="1">
    <citation type="submission" date="2020-07" db="EMBL/GenBank/DDBJ databases">
        <title>Draft Genome Sequence of a Deep-Sea Yeast, Naganishia (Cryptococcus) liquefaciens strain N6.</title>
        <authorList>
            <person name="Han Y.W."/>
            <person name="Kajitani R."/>
            <person name="Morimoto H."/>
            <person name="Parhat M."/>
            <person name="Tsubouchi H."/>
            <person name="Bakenova O."/>
            <person name="Ogata M."/>
            <person name="Argunhan B."/>
            <person name="Aoki R."/>
            <person name="Kajiwara S."/>
            <person name="Itoh T."/>
            <person name="Iwasaki H."/>
        </authorList>
    </citation>
    <scope>NUCLEOTIDE SEQUENCE</scope>
    <source>
        <strain evidence="2">N6</strain>
    </source>
</reference>
<proteinExistence type="predicted"/>
<keyword evidence="1" id="KW-1133">Transmembrane helix</keyword>
<dbReference type="EMBL" id="BLZA01000010">
    <property type="protein sequence ID" value="GHJ85052.1"/>
    <property type="molecule type" value="Genomic_DNA"/>
</dbReference>
<evidence type="ECO:0000313" key="2">
    <source>
        <dbReference type="EMBL" id="GHJ85052.1"/>
    </source>
</evidence>
<sequence>MEMAQPSSEEFLLLMAINAATGSYPGAIGEWLVQGYISDLALRYNQLRAPAWERLTVTTGLIAVTIGAALICYFYYQQTVVHYAGQEKMEFYP</sequence>
<evidence type="ECO:0000256" key="1">
    <source>
        <dbReference type="SAM" id="Phobius"/>
    </source>
</evidence>
<feature type="transmembrane region" description="Helical" evidence="1">
    <location>
        <begin position="54"/>
        <end position="76"/>
    </location>
</feature>
<accession>A0A8H3TPW8</accession>
<keyword evidence="1" id="KW-0472">Membrane</keyword>